<sequence length="133" mass="15030">MGSINEAAAMQSSIALLQERFKQLQRMKEKREQHQLVLLKRLQQEREEPKRLACSCACESPSGLLFFHFLPAAAVPHPGHCLRGGAFECMESPFFATFSPAVSETTCFLTPSLNIFHDWDLDDDHNVDTSLHL</sequence>
<comment type="caution">
    <text evidence="2">The sequence shown here is derived from an EMBL/GenBank/DDBJ whole genome shotgun (WGS) entry which is preliminary data.</text>
</comment>
<keyword evidence="1" id="KW-0175">Coiled coil</keyword>
<accession>A0A9W7M7Q2</accession>
<name>A0A9W7M7Q2_HIBTR</name>
<gene>
    <name evidence="2" type="ORF">HRI_002995000</name>
</gene>
<dbReference type="AlphaFoldDB" id="A0A9W7M7Q2"/>
<protein>
    <submittedName>
        <fullName evidence="2">Uncharacterized protein</fullName>
    </submittedName>
</protein>
<feature type="coiled-coil region" evidence="1">
    <location>
        <begin position="7"/>
        <end position="34"/>
    </location>
</feature>
<proteinExistence type="predicted"/>
<dbReference type="PANTHER" id="PTHR34570">
    <property type="entry name" value="OS03G0593100 PROTEIN"/>
    <property type="match status" value="1"/>
</dbReference>
<keyword evidence="3" id="KW-1185">Reference proteome</keyword>
<dbReference type="EMBL" id="BSYR01000025">
    <property type="protein sequence ID" value="GMI93257.1"/>
    <property type="molecule type" value="Genomic_DNA"/>
</dbReference>
<dbReference type="PANTHER" id="PTHR34570:SF12">
    <property type="entry name" value="EXPRESSED PROTEIN"/>
    <property type="match status" value="1"/>
</dbReference>
<dbReference type="OrthoDB" id="671858at2759"/>
<evidence type="ECO:0000313" key="2">
    <source>
        <dbReference type="EMBL" id="GMI93257.1"/>
    </source>
</evidence>
<evidence type="ECO:0000313" key="3">
    <source>
        <dbReference type="Proteomes" id="UP001165190"/>
    </source>
</evidence>
<reference evidence="2" key="1">
    <citation type="submission" date="2023-05" db="EMBL/GenBank/DDBJ databases">
        <title>Genome and transcriptome analyses reveal genes involved in the formation of fine ridges on petal epidermal cells in Hibiscus trionum.</title>
        <authorList>
            <person name="Koshimizu S."/>
            <person name="Masuda S."/>
            <person name="Ishii T."/>
            <person name="Shirasu K."/>
            <person name="Hoshino A."/>
            <person name="Arita M."/>
        </authorList>
    </citation>
    <scope>NUCLEOTIDE SEQUENCE</scope>
    <source>
        <strain evidence="2">Hamamatsu line</strain>
    </source>
</reference>
<organism evidence="2 3">
    <name type="scientific">Hibiscus trionum</name>
    <name type="common">Flower of an hour</name>
    <dbReference type="NCBI Taxonomy" id="183268"/>
    <lineage>
        <taxon>Eukaryota</taxon>
        <taxon>Viridiplantae</taxon>
        <taxon>Streptophyta</taxon>
        <taxon>Embryophyta</taxon>
        <taxon>Tracheophyta</taxon>
        <taxon>Spermatophyta</taxon>
        <taxon>Magnoliopsida</taxon>
        <taxon>eudicotyledons</taxon>
        <taxon>Gunneridae</taxon>
        <taxon>Pentapetalae</taxon>
        <taxon>rosids</taxon>
        <taxon>malvids</taxon>
        <taxon>Malvales</taxon>
        <taxon>Malvaceae</taxon>
        <taxon>Malvoideae</taxon>
        <taxon>Hibiscus</taxon>
    </lineage>
</organism>
<dbReference type="Proteomes" id="UP001165190">
    <property type="component" value="Unassembled WGS sequence"/>
</dbReference>
<evidence type="ECO:0000256" key="1">
    <source>
        <dbReference type="SAM" id="Coils"/>
    </source>
</evidence>